<sequence>MLLNVNRVSKIFGGLIAVNDVSLKVQTNSITGLIGPNGAGKSTLFNCIAGYYPATNGDVYFKEEKISHLPANKIATLGLARTFQTSQGFAQMTVMENMMVIPKGQRGEHPWWGLINGKKVKEQEEEHRNNALKLLEEFGLLERKNDLIANLSAGEARIAEIARQFMLNPEVLLLDEPAAGINPTLQNQLVKILLKLRAQGLTLLIVDHNLGFISSLCDYIYVLNLGQNIAEGTPQEIFKNPKVIEVYLGGTA</sequence>
<dbReference type="InterPro" id="IPR027417">
    <property type="entry name" value="P-loop_NTPase"/>
</dbReference>
<dbReference type="CDD" id="cd03219">
    <property type="entry name" value="ABC_Mj1267_LivG_branched"/>
    <property type="match status" value="1"/>
</dbReference>
<proteinExistence type="predicted"/>
<evidence type="ECO:0000259" key="4">
    <source>
        <dbReference type="PROSITE" id="PS50893"/>
    </source>
</evidence>
<keyword evidence="2" id="KW-0547">Nucleotide-binding</keyword>
<dbReference type="FunFam" id="3.40.50.300:FF:000421">
    <property type="entry name" value="Branched-chain amino acid ABC transporter ATP-binding protein"/>
    <property type="match status" value="1"/>
</dbReference>
<keyword evidence="1" id="KW-0813">Transport</keyword>
<reference evidence="5 6" key="1">
    <citation type="submission" date="2016-09" db="EMBL/GenBank/DDBJ databases">
        <title>Complete genome of Desulfosporosinus sp. OL.</title>
        <authorList>
            <person name="Mardanov A."/>
            <person name="Beletsky A."/>
            <person name="Panova A."/>
            <person name="Karnachuk O."/>
            <person name="Ravin N."/>
        </authorList>
    </citation>
    <scope>NUCLEOTIDE SEQUENCE [LARGE SCALE GENOMIC DNA]</scope>
    <source>
        <strain evidence="5 6">OL</strain>
    </source>
</reference>
<dbReference type="OrthoDB" id="9805514at2"/>
<dbReference type="EMBL" id="MLBF01000007">
    <property type="protein sequence ID" value="OLN32659.1"/>
    <property type="molecule type" value="Genomic_DNA"/>
</dbReference>
<keyword evidence="3 5" id="KW-0067">ATP-binding</keyword>
<feature type="domain" description="ABC transporter" evidence="4">
    <location>
        <begin position="3"/>
        <end position="250"/>
    </location>
</feature>
<comment type="caution">
    <text evidence="5">The sequence shown here is derived from an EMBL/GenBank/DDBJ whole genome shotgun (WGS) entry which is preliminary data.</text>
</comment>
<dbReference type="InterPro" id="IPR051120">
    <property type="entry name" value="ABC_AA/LPS_Transport"/>
</dbReference>
<dbReference type="Proteomes" id="UP000186102">
    <property type="component" value="Unassembled WGS sequence"/>
</dbReference>
<dbReference type="GO" id="GO:0005886">
    <property type="term" value="C:plasma membrane"/>
    <property type="evidence" value="ECO:0007669"/>
    <property type="project" value="TreeGrafter"/>
</dbReference>
<dbReference type="STRING" id="1888891.DSOL_1410"/>
<keyword evidence="6" id="KW-1185">Reference proteome</keyword>
<evidence type="ECO:0000313" key="6">
    <source>
        <dbReference type="Proteomes" id="UP000186102"/>
    </source>
</evidence>
<name>A0A1Q8QZ58_9FIRM</name>
<dbReference type="InterPro" id="IPR032823">
    <property type="entry name" value="BCA_ABC_TP_C"/>
</dbReference>
<dbReference type="RefSeq" id="WP_139314401.1">
    <property type="nucleotide sequence ID" value="NZ_MLBF01000007.1"/>
</dbReference>
<gene>
    <name evidence="5" type="ORF">DSOL_1410</name>
</gene>
<dbReference type="PROSITE" id="PS50893">
    <property type="entry name" value="ABC_TRANSPORTER_2"/>
    <property type="match status" value="1"/>
</dbReference>
<dbReference type="SMART" id="SM00382">
    <property type="entry name" value="AAA"/>
    <property type="match status" value="1"/>
</dbReference>
<dbReference type="InterPro" id="IPR003593">
    <property type="entry name" value="AAA+_ATPase"/>
</dbReference>
<dbReference type="GO" id="GO:0016887">
    <property type="term" value="F:ATP hydrolysis activity"/>
    <property type="evidence" value="ECO:0007669"/>
    <property type="project" value="InterPro"/>
</dbReference>
<dbReference type="PANTHER" id="PTHR45772">
    <property type="entry name" value="CONSERVED COMPONENT OF ABC TRANSPORTER FOR NATURAL AMINO ACIDS-RELATED"/>
    <property type="match status" value="1"/>
</dbReference>
<protein>
    <submittedName>
        <fullName evidence="5">Branched-chain amino acid transport ATP-binding protein LivG</fullName>
    </submittedName>
</protein>
<dbReference type="AlphaFoldDB" id="A0A1Q8QZ58"/>
<organism evidence="5 6">
    <name type="scientific">Desulfosporosinus metallidurans</name>
    <dbReference type="NCBI Taxonomy" id="1888891"/>
    <lineage>
        <taxon>Bacteria</taxon>
        <taxon>Bacillati</taxon>
        <taxon>Bacillota</taxon>
        <taxon>Clostridia</taxon>
        <taxon>Eubacteriales</taxon>
        <taxon>Desulfitobacteriaceae</taxon>
        <taxon>Desulfosporosinus</taxon>
    </lineage>
</organism>
<dbReference type="Pfam" id="PF12399">
    <property type="entry name" value="BCA_ABC_TP_C"/>
    <property type="match status" value="1"/>
</dbReference>
<dbReference type="Pfam" id="PF00005">
    <property type="entry name" value="ABC_tran"/>
    <property type="match status" value="1"/>
</dbReference>
<evidence type="ECO:0000256" key="1">
    <source>
        <dbReference type="ARBA" id="ARBA00022448"/>
    </source>
</evidence>
<evidence type="ECO:0000256" key="3">
    <source>
        <dbReference type="ARBA" id="ARBA00022840"/>
    </source>
</evidence>
<dbReference type="GO" id="GO:0005524">
    <property type="term" value="F:ATP binding"/>
    <property type="evidence" value="ECO:0007669"/>
    <property type="project" value="UniProtKB-KW"/>
</dbReference>
<dbReference type="PANTHER" id="PTHR45772:SF9">
    <property type="entry name" value="CONSERVED COMPONENT OF ABC TRANSPORTER FOR NATURAL AMINO ACIDS"/>
    <property type="match status" value="1"/>
</dbReference>
<dbReference type="SUPFAM" id="SSF52540">
    <property type="entry name" value="P-loop containing nucleoside triphosphate hydrolases"/>
    <property type="match status" value="1"/>
</dbReference>
<accession>A0A1Q8QZ58</accession>
<evidence type="ECO:0000313" key="5">
    <source>
        <dbReference type="EMBL" id="OLN32659.1"/>
    </source>
</evidence>
<dbReference type="Gene3D" id="3.40.50.300">
    <property type="entry name" value="P-loop containing nucleotide triphosphate hydrolases"/>
    <property type="match status" value="1"/>
</dbReference>
<evidence type="ECO:0000256" key="2">
    <source>
        <dbReference type="ARBA" id="ARBA00022741"/>
    </source>
</evidence>
<dbReference type="InterPro" id="IPR003439">
    <property type="entry name" value="ABC_transporter-like_ATP-bd"/>
</dbReference>